<reference evidence="3 4" key="1">
    <citation type="submission" date="2019-07" db="EMBL/GenBank/DDBJ databases">
        <title>Draft Genome Sequences of Bacteroides pyogenes Strains Isolated from the Uterus Holstein Dairy Cows with Metritis.</title>
        <authorList>
            <person name="Cunha F."/>
            <person name="Galvao K.N."/>
            <person name="Jeon S.J."/>
            <person name="Jeong K.C."/>
        </authorList>
    </citation>
    <scope>NUCLEOTIDE SEQUENCE [LARGE SCALE GENOMIC DNA]</scope>
    <source>
        <strain evidence="3 4">KG-31</strain>
    </source>
</reference>
<feature type="transmembrane region" description="Helical" evidence="2">
    <location>
        <begin position="381"/>
        <end position="400"/>
    </location>
</feature>
<dbReference type="SUPFAM" id="SSF103473">
    <property type="entry name" value="MFS general substrate transporter"/>
    <property type="match status" value="1"/>
</dbReference>
<feature type="transmembrane region" description="Helical" evidence="2">
    <location>
        <begin position="38"/>
        <end position="57"/>
    </location>
</feature>
<feature type="transmembrane region" description="Helical" evidence="2">
    <location>
        <begin position="85"/>
        <end position="103"/>
    </location>
</feature>
<evidence type="ECO:0000256" key="2">
    <source>
        <dbReference type="SAM" id="Phobius"/>
    </source>
</evidence>
<dbReference type="PANTHER" id="PTHR11328">
    <property type="entry name" value="MAJOR FACILITATOR SUPERFAMILY DOMAIN-CONTAINING PROTEIN"/>
    <property type="match status" value="1"/>
</dbReference>
<gene>
    <name evidence="3" type="ORF">FNJ60_05725</name>
</gene>
<evidence type="ECO:0000313" key="3">
    <source>
        <dbReference type="EMBL" id="TYK34027.1"/>
    </source>
</evidence>
<dbReference type="CDD" id="cd17332">
    <property type="entry name" value="MFS_MelB_like"/>
    <property type="match status" value="1"/>
</dbReference>
<name>A0A5D3FF43_9BACE</name>
<dbReference type="InterPro" id="IPR036259">
    <property type="entry name" value="MFS_trans_sf"/>
</dbReference>
<comment type="similarity">
    <text evidence="1">Belongs to the sodium:galactoside symporter (TC 2.A.2) family.</text>
</comment>
<feature type="transmembrane region" description="Helical" evidence="2">
    <location>
        <begin position="157"/>
        <end position="175"/>
    </location>
</feature>
<feature type="transmembrane region" description="Helical" evidence="2">
    <location>
        <begin position="301"/>
        <end position="322"/>
    </location>
</feature>
<dbReference type="GO" id="GO:0005886">
    <property type="term" value="C:plasma membrane"/>
    <property type="evidence" value="ECO:0007669"/>
    <property type="project" value="TreeGrafter"/>
</dbReference>
<keyword evidence="2" id="KW-0812">Transmembrane</keyword>
<feature type="transmembrane region" description="Helical" evidence="2">
    <location>
        <begin position="274"/>
        <end position="294"/>
    </location>
</feature>
<dbReference type="GO" id="GO:0008643">
    <property type="term" value="P:carbohydrate transport"/>
    <property type="evidence" value="ECO:0007669"/>
    <property type="project" value="InterPro"/>
</dbReference>
<dbReference type="PANTHER" id="PTHR11328:SF24">
    <property type="entry name" value="MAJOR FACILITATOR SUPERFAMILY (MFS) PROFILE DOMAIN-CONTAINING PROTEIN"/>
    <property type="match status" value="1"/>
</dbReference>
<evidence type="ECO:0000313" key="4">
    <source>
        <dbReference type="Proteomes" id="UP000324383"/>
    </source>
</evidence>
<dbReference type="EMBL" id="VKLW01000010">
    <property type="protein sequence ID" value="TYK34027.1"/>
    <property type="molecule type" value="Genomic_DNA"/>
</dbReference>
<dbReference type="AlphaFoldDB" id="A0A5D3FF43"/>
<dbReference type="InterPro" id="IPR001927">
    <property type="entry name" value="Na/Gal_symport"/>
</dbReference>
<feature type="transmembrane region" description="Helical" evidence="2">
    <location>
        <begin position="420"/>
        <end position="437"/>
    </location>
</feature>
<dbReference type="Proteomes" id="UP000324383">
    <property type="component" value="Unassembled WGS sequence"/>
</dbReference>
<accession>A0A5D3FF43</accession>
<feature type="transmembrane region" description="Helical" evidence="2">
    <location>
        <begin position="187"/>
        <end position="207"/>
    </location>
</feature>
<feature type="transmembrane region" description="Helical" evidence="2">
    <location>
        <begin position="115"/>
        <end position="136"/>
    </location>
</feature>
<dbReference type="RefSeq" id="WP_027324227.1">
    <property type="nucleotide sequence ID" value="NZ_CAMBON010000041.1"/>
</dbReference>
<dbReference type="Pfam" id="PF13347">
    <property type="entry name" value="MFS_2"/>
    <property type="match status" value="1"/>
</dbReference>
<keyword evidence="2" id="KW-0472">Membrane</keyword>
<keyword evidence="4" id="KW-1185">Reference proteome</keyword>
<comment type="caution">
    <text evidence="3">The sequence shown here is derived from an EMBL/GenBank/DDBJ whole genome shotgun (WGS) entry which is preliminary data.</text>
</comment>
<dbReference type="GO" id="GO:0006814">
    <property type="term" value="P:sodium ion transport"/>
    <property type="evidence" value="ECO:0007669"/>
    <property type="project" value="InterPro"/>
</dbReference>
<dbReference type="GO" id="GO:0015293">
    <property type="term" value="F:symporter activity"/>
    <property type="evidence" value="ECO:0007669"/>
    <property type="project" value="InterPro"/>
</dbReference>
<protein>
    <submittedName>
        <fullName evidence="3">MFS transporter</fullName>
    </submittedName>
</protein>
<dbReference type="NCBIfam" id="TIGR00792">
    <property type="entry name" value="gph"/>
    <property type="match status" value="1"/>
</dbReference>
<proteinExistence type="inferred from homology"/>
<dbReference type="InterPro" id="IPR039672">
    <property type="entry name" value="MFS_2"/>
</dbReference>
<dbReference type="Gene3D" id="1.20.1250.20">
    <property type="entry name" value="MFS general substrate transporter like domains"/>
    <property type="match status" value="2"/>
</dbReference>
<feature type="transmembrane region" description="Helical" evidence="2">
    <location>
        <begin position="328"/>
        <end position="352"/>
    </location>
</feature>
<sequence length="460" mass="51166">MKSELNSSKVPFISKLAYGMGDVGCNFSWMFVGNFLMIFYTDVFGISMSAVATLMLLSRFWDAINDPIIGSLSDKTRTRWGRYRPWLLVGAPLTAFVLVLTFWAHPQWSETNKIIYMSVTYCILVLGYTCVNIPYGTLCGAMTQNMDERAQLNTARSVSAMVAIGIINIITIPLIELFGNGDMKQGYLWIAILYGAIFAACHLFCFAKTKEVVKIPPAQQKIPLKVQLRAVLKNRPYLLALLGQILFGFVLYGRNADMLYYFTYVEGSASLFSLYSLAIIVPSIIGAGCFPLMFRWTSNKGWSASVFALGTGATMMALYFFSPNSSPIPFYVFAALSQFFFSGFNTAIYAIIPDCVEYGEWRTGIRNDGFQYAFISLGNKIGMALGTSLLALVLGAAGYVSNAVQNEEVISIMRHSFSTIPGALWVLTGIILFFYPMNKKIYNRIIKVIAHNKSKGNKEV</sequence>
<evidence type="ECO:0000256" key="1">
    <source>
        <dbReference type="ARBA" id="ARBA00009617"/>
    </source>
</evidence>
<keyword evidence="2" id="KW-1133">Transmembrane helix</keyword>
<feature type="transmembrane region" description="Helical" evidence="2">
    <location>
        <begin position="237"/>
        <end position="254"/>
    </location>
</feature>
<organism evidence="3 4">
    <name type="scientific">Bacteroides pyogenes</name>
    <dbReference type="NCBI Taxonomy" id="310300"/>
    <lineage>
        <taxon>Bacteria</taxon>
        <taxon>Pseudomonadati</taxon>
        <taxon>Bacteroidota</taxon>
        <taxon>Bacteroidia</taxon>
        <taxon>Bacteroidales</taxon>
        <taxon>Bacteroidaceae</taxon>
        <taxon>Bacteroides</taxon>
    </lineage>
</organism>